<keyword evidence="3" id="KW-1185">Reference proteome</keyword>
<keyword evidence="1" id="KW-0732">Signal</keyword>
<gene>
    <name evidence="2" type="ORF">CWE14_09995</name>
</gene>
<evidence type="ECO:0000256" key="1">
    <source>
        <dbReference type="SAM" id="SignalP"/>
    </source>
</evidence>
<comment type="caution">
    <text evidence="2">The sequence shown here is derived from an EMBL/GenBank/DDBJ whole genome shotgun (WGS) entry which is preliminary data.</text>
</comment>
<evidence type="ECO:0000313" key="3">
    <source>
        <dbReference type="Proteomes" id="UP000287823"/>
    </source>
</evidence>
<sequence length="147" mass="16297">MPIVIKPAWILCAALVLPLSASANAPQMAHSKGAPAPYFDDYAPGSLEAIVAFFAEHNLLVEKRANQVAVPFLVGAYEREDLEQIFNDDIKRFTTAFGLKLEDIANRHSDQADNGIHRQAGMAYFSGDYQTLEHLRADLKGRFYVSD</sequence>
<evidence type="ECO:0000313" key="2">
    <source>
        <dbReference type="EMBL" id="RUO32469.1"/>
    </source>
</evidence>
<reference evidence="2 3" key="1">
    <citation type="journal article" date="2011" name="Front. Microbiol.">
        <title>Genomic signatures of strain selection and enhancement in Bacillus atrophaeus var. globigii, a historical biowarfare simulant.</title>
        <authorList>
            <person name="Gibbons H.S."/>
            <person name="Broomall S.M."/>
            <person name="McNew L.A."/>
            <person name="Daligault H."/>
            <person name="Chapman C."/>
            <person name="Bruce D."/>
            <person name="Karavis M."/>
            <person name="Krepps M."/>
            <person name="McGregor P.A."/>
            <person name="Hong C."/>
            <person name="Park K.H."/>
            <person name="Akmal A."/>
            <person name="Feldman A."/>
            <person name="Lin J.S."/>
            <person name="Chang W.E."/>
            <person name="Higgs B.W."/>
            <person name="Demirev P."/>
            <person name="Lindquist J."/>
            <person name="Liem A."/>
            <person name="Fochler E."/>
            <person name="Read T.D."/>
            <person name="Tapia R."/>
            <person name="Johnson S."/>
            <person name="Bishop-Lilly K.A."/>
            <person name="Detter C."/>
            <person name="Han C."/>
            <person name="Sozhamannan S."/>
            <person name="Rosenzweig C.N."/>
            <person name="Skowronski E.W."/>
        </authorList>
    </citation>
    <scope>NUCLEOTIDE SEQUENCE [LARGE SCALE GENOMIC DNA]</scope>
    <source>
        <strain evidence="2 3">Y4G10-17</strain>
    </source>
</reference>
<dbReference type="EMBL" id="PIPO01000004">
    <property type="protein sequence ID" value="RUO32469.1"/>
    <property type="molecule type" value="Genomic_DNA"/>
</dbReference>
<proteinExistence type="predicted"/>
<dbReference type="Proteomes" id="UP000287823">
    <property type="component" value="Unassembled WGS sequence"/>
</dbReference>
<protein>
    <submittedName>
        <fullName evidence="2">Uncharacterized protein</fullName>
    </submittedName>
</protein>
<accession>A0A432WFH6</accession>
<name>A0A432WFH6_9GAMM</name>
<organism evidence="2 3">
    <name type="scientific">Aliidiomarina soli</name>
    <dbReference type="NCBI Taxonomy" id="1928574"/>
    <lineage>
        <taxon>Bacteria</taxon>
        <taxon>Pseudomonadati</taxon>
        <taxon>Pseudomonadota</taxon>
        <taxon>Gammaproteobacteria</taxon>
        <taxon>Alteromonadales</taxon>
        <taxon>Idiomarinaceae</taxon>
        <taxon>Aliidiomarina</taxon>
    </lineage>
</organism>
<feature type="signal peptide" evidence="1">
    <location>
        <begin position="1"/>
        <end position="23"/>
    </location>
</feature>
<dbReference type="RefSeq" id="WP_126799244.1">
    <property type="nucleotide sequence ID" value="NZ_PIPO01000004.1"/>
</dbReference>
<feature type="chain" id="PRO_5019225017" evidence="1">
    <location>
        <begin position="24"/>
        <end position="147"/>
    </location>
</feature>
<dbReference type="AlphaFoldDB" id="A0A432WFH6"/>